<protein>
    <recommendedName>
        <fullName evidence="7">G-protein coupled receptors family 1 profile domain-containing protein</fullName>
    </recommendedName>
</protein>
<dbReference type="PANTHER" id="PTHR46641:SF2">
    <property type="entry name" value="FMRFAMIDE RECEPTOR"/>
    <property type="match status" value="1"/>
</dbReference>
<dbReference type="InterPro" id="IPR052954">
    <property type="entry name" value="GPCR-Ligand_Int"/>
</dbReference>
<evidence type="ECO:0000256" key="2">
    <source>
        <dbReference type="ARBA" id="ARBA00010663"/>
    </source>
</evidence>
<dbReference type="GO" id="GO:0004930">
    <property type="term" value="F:G protein-coupled receptor activity"/>
    <property type="evidence" value="ECO:0007669"/>
    <property type="project" value="InterPro"/>
</dbReference>
<feature type="transmembrane region" description="Helical" evidence="6">
    <location>
        <begin position="193"/>
        <end position="216"/>
    </location>
</feature>
<dbReference type="InterPro" id="IPR017452">
    <property type="entry name" value="GPCR_Rhodpsn_7TM"/>
</dbReference>
<gene>
    <name evidence="8" type="ORF">TCAL_06951</name>
</gene>
<accession>A0A553PI65</accession>
<dbReference type="PANTHER" id="PTHR46641">
    <property type="entry name" value="FMRFAMIDE RECEPTOR-RELATED"/>
    <property type="match status" value="1"/>
</dbReference>
<dbReference type="AlphaFoldDB" id="A0A553PI65"/>
<organism evidence="8 9">
    <name type="scientific">Tigriopus californicus</name>
    <name type="common">Marine copepod</name>
    <dbReference type="NCBI Taxonomy" id="6832"/>
    <lineage>
        <taxon>Eukaryota</taxon>
        <taxon>Metazoa</taxon>
        <taxon>Ecdysozoa</taxon>
        <taxon>Arthropoda</taxon>
        <taxon>Crustacea</taxon>
        <taxon>Multicrustacea</taxon>
        <taxon>Hexanauplia</taxon>
        <taxon>Copepoda</taxon>
        <taxon>Harpacticoida</taxon>
        <taxon>Harpacticidae</taxon>
        <taxon>Tigriopus</taxon>
    </lineage>
</organism>
<comment type="caution">
    <text evidence="8">The sequence shown here is derived from an EMBL/GenBank/DDBJ whole genome shotgun (WGS) entry which is preliminary data.</text>
</comment>
<dbReference type="Proteomes" id="UP000318571">
    <property type="component" value="Chromosome 5"/>
</dbReference>
<comment type="subcellular location">
    <subcellularLocation>
        <location evidence="1">Membrane</location>
    </subcellularLocation>
</comment>
<evidence type="ECO:0000256" key="4">
    <source>
        <dbReference type="ARBA" id="ARBA00022989"/>
    </source>
</evidence>
<dbReference type="SUPFAM" id="SSF81321">
    <property type="entry name" value="Family A G protein-coupled receptor-like"/>
    <property type="match status" value="1"/>
</dbReference>
<dbReference type="EMBL" id="VCGU01000004">
    <property type="protein sequence ID" value="TRY77365.1"/>
    <property type="molecule type" value="Genomic_DNA"/>
</dbReference>
<name>A0A553PI65_TIGCA</name>
<feature type="transmembrane region" description="Helical" evidence="6">
    <location>
        <begin position="12"/>
        <end position="34"/>
    </location>
</feature>
<keyword evidence="4 6" id="KW-1133">Transmembrane helix</keyword>
<sequence length="390" mass="43950">MSNLPLFEVIVHGFLICIVSIIGLLGNIICLAVLSKDAMRNSINCLLMGVAIIDLVLITSAGVLFSLPTLETFLVEHHGVSYGWLDLYRFTPLVYPMAMTAQTASVYLTVAIAFERYIVVCRPFLSRQVCTLGRSQRCVVAIIICSLLYNITRFFEYELVQDTVDWDGNTTLVYLRSSEMRENPLYVKIYINWMYMVFMYMLPFSILLFLNLRIGWELRRARLARIHMTSAQKNEEGCAIMLIIVVMIFMLFNAPAMVSNIIEAFGFEAVELTQVSNLLVVVNSSVNIFVYNIFSRKFRQICFGLLTCGRNPPLSRVPSGQDPGRNDPKTSLRRLAKLQTLNAHDVIARAQISTSSASKDNYVQSVSVETIGTGTQSYRGVLTRLSSYSI</sequence>
<dbReference type="PRINTS" id="PR00237">
    <property type="entry name" value="GPCRRHODOPSN"/>
</dbReference>
<evidence type="ECO:0000313" key="8">
    <source>
        <dbReference type="EMBL" id="TRY77365.1"/>
    </source>
</evidence>
<dbReference type="OMA" id="NIERYTA"/>
<comment type="similarity">
    <text evidence="2">Belongs to the G-protein coupled receptor 1 family.</text>
</comment>
<evidence type="ECO:0000259" key="7">
    <source>
        <dbReference type="PROSITE" id="PS50262"/>
    </source>
</evidence>
<evidence type="ECO:0000256" key="1">
    <source>
        <dbReference type="ARBA" id="ARBA00004370"/>
    </source>
</evidence>
<dbReference type="STRING" id="6832.A0A553PI65"/>
<feature type="transmembrane region" description="Helical" evidence="6">
    <location>
        <begin position="237"/>
        <end position="262"/>
    </location>
</feature>
<proteinExistence type="inferred from homology"/>
<evidence type="ECO:0000256" key="6">
    <source>
        <dbReference type="SAM" id="Phobius"/>
    </source>
</evidence>
<dbReference type="PROSITE" id="PS50262">
    <property type="entry name" value="G_PROTEIN_RECEP_F1_2"/>
    <property type="match status" value="1"/>
</dbReference>
<dbReference type="InterPro" id="IPR000276">
    <property type="entry name" value="GPCR_Rhodpsn"/>
</dbReference>
<feature type="domain" description="G-protein coupled receptors family 1 profile" evidence="7">
    <location>
        <begin position="26"/>
        <end position="291"/>
    </location>
</feature>
<feature type="transmembrane region" description="Helical" evidence="6">
    <location>
        <begin position="93"/>
        <end position="114"/>
    </location>
</feature>
<evidence type="ECO:0000256" key="3">
    <source>
        <dbReference type="ARBA" id="ARBA00022692"/>
    </source>
</evidence>
<dbReference type="GO" id="GO:0016020">
    <property type="term" value="C:membrane"/>
    <property type="evidence" value="ECO:0007669"/>
    <property type="project" value="UniProtKB-SubCell"/>
</dbReference>
<feature type="transmembrane region" description="Helical" evidence="6">
    <location>
        <begin position="46"/>
        <end position="67"/>
    </location>
</feature>
<evidence type="ECO:0000313" key="9">
    <source>
        <dbReference type="Proteomes" id="UP000318571"/>
    </source>
</evidence>
<keyword evidence="3 6" id="KW-0812">Transmembrane</keyword>
<keyword evidence="5 6" id="KW-0472">Membrane</keyword>
<evidence type="ECO:0000256" key="5">
    <source>
        <dbReference type="ARBA" id="ARBA00023136"/>
    </source>
</evidence>
<feature type="transmembrane region" description="Helical" evidence="6">
    <location>
        <begin position="274"/>
        <end position="294"/>
    </location>
</feature>
<dbReference type="CDD" id="cd14978">
    <property type="entry name" value="7tmA_FMRFamide_R-like"/>
    <property type="match status" value="1"/>
</dbReference>
<reference evidence="8 9" key="1">
    <citation type="journal article" date="2018" name="Nat. Ecol. Evol.">
        <title>Genomic signatures of mitonuclear coevolution across populations of Tigriopus californicus.</title>
        <authorList>
            <person name="Barreto F.S."/>
            <person name="Watson E.T."/>
            <person name="Lima T.G."/>
            <person name="Willett C.S."/>
            <person name="Edmands S."/>
            <person name="Li W."/>
            <person name="Burton R.S."/>
        </authorList>
    </citation>
    <scope>NUCLEOTIDE SEQUENCE [LARGE SCALE GENOMIC DNA]</scope>
    <source>
        <strain evidence="8 9">San Diego</strain>
    </source>
</reference>
<dbReference type="OrthoDB" id="10011262at2759"/>
<dbReference type="Gene3D" id="1.20.1070.10">
    <property type="entry name" value="Rhodopsin 7-helix transmembrane proteins"/>
    <property type="match status" value="1"/>
</dbReference>
<keyword evidence="9" id="KW-1185">Reference proteome</keyword>
<dbReference type="Pfam" id="PF00001">
    <property type="entry name" value="7tm_1"/>
    <property type="match status" value="1"/>
</dbReference>
<feature type="transmembrane region" description="Helical" evidence="6">
    <location>
        <begin position="135"/>
        <end position="152"/>
    </location>
</feature>